<dbReference type="RefSeq" id="WP_164679217.1">
    <property type="nucleotide sequence ID" value="NZ_CP049057.1"/>
</dbReference>
<dbReference type="AlphaFoldDB" id="A0A6G6GKW2"/>
<gene>
    <name evidence="2" type="ORF">G5B37_06325</name>
</gene>
<keyword evidence="3" id="KW-1185">Reference proteome</keyword>
<dbReference type="EMBL" id="CP049057">
    <property type="protein sequence ID" value="QIE59188.1"/>
    <property type="molecule type" value="Genomic_DNA"/>
</dbReference>
<feature type="chain" id="PRO_5026210873" description="Lipoprotein" evidence="1">
    <location>
        <begin position="19"/>
        <end position="229"/>
    </location>
</feature>
<dbReference type="PROSITE" id="PS51257">
    <property type="entry name" value="PROKAR_LIPOPROTEIN"/>
    <property type="match status" value="1"/>
</dbReference>
<feature type="signal peptide" evidence="1">
    <location>
        <begin position="1"/>
        <end position="18"/>
    </location>
</feature>
<protein>
    <recommendedName>
        <fullName evidence="4">Lipoprotein</fullName>
    </recommendedName>
</protein>
<keyword evidence="1" id="KW-0732">Signal</keyword>
<evidence type="ECO:0000313" key="3">
    <source>
        <dbReference type="Proteomes" id="UP000505306"/>
    </source>
</evidence>
<sequence>MKKLTSLFLLAILVCSCASETEKGVLDDIATVYDADTSYSKSFVSNTSEKRKTFNVVIQNSAMIDTLKPTVTTANSALMVYDALTSEEKENYTDIEVFLINAKKDTASFYYPMTALAPISKKAKVHRQFSDAIVNNNFEALNTINKAVEIPADFAIGLENGIKQFEADNGSLNGYYTFGIAEERDQIGTIYQYQAYLLFANGTKINYLVVVDATAGNDQLVGFKFFSRN</sequence>
<dbReference type="KEGG" id="mgel:G5B37_06325"/>
<dbReference type="Proteomes" id="UP000505306">
    <property type="component" value="Chromosome"/>
</dbReference>
<name>A0A6G6GKW2_9FLAO</name>
<proteinExistence type="predicted"/>
<reference evidence="2 3" key="1">
    <citation type="submission" date="2020-02" db="EMBL/GenBank/DDBJ databases">
        <title>Complete genome sequence of Flavobacteriaceae bacterium.</title>
        <authorList>
            <person name="Kim S.-J."/>
            <person name="Kim Y.-S."/>
            <person name="Kim K.-H."/>
        </authorList>
    </citation>
    <scope>NUCLEOTIDE SEQUENCE [LARGE SCALE GENOMIC DNA]</scope>
    <source>
        <strain evidence="2 3">RR4-40</strain>
    </source>
</reference>
<evidence type="ECO:0000256" key="1">
    <source>
        <dbReference type="SAM" id="SignalP"/>
    </source>
</evidence>
<accession>A0A6G6GKW2</accession>
<organism evidence="2 3">
    <name type="scientific">Rasiella rasia</name>
    <dbReference type="NCBI Taxonomy" id="2744027"/>
    <lineage>
        <taxon>Bacteria</taxon>
        <taxon>Pseudomonadati</taxon>
        <taxon>Bacteroidota</taxon>
        <taxon>Flavobacteriia</taxon>
        <taxon>Flavobacteriales</taxon>
        <taxon>Flavobacteriaceae</taxon>
        <taxon>Rasiella</taxon>
    </lineage>
</organism>
<evidence type="ECO:0008006" key="4">
    <source>
        <dbReference type="Google" id="ProtNLM"/>
    </source>
</evidence>
<evidence type="ECO:0000313" key="2">
    <source>
        <dbReference type="EMBL" id="QIE59188.1"/>
    </source>
</evidence>